<dbReference type="InterPro" id="IPR029058">
    <property type="entry name" value="AB_hydrolase_fold"/>
</dbReference>
<accession>A0A5C3NDQ7</accession>
<evidence type="ECO:0000259" key="3">
    <source>
        <dbReference type="Pfam" id="PF00561"/>
    </source>
</evidence>
<dbReference type="InterPro" id="IPR005945">
    <property type="entry name" value="Pro_imino_pep"/>
</dbReference>
<dbReference type="PRINTS" id="PR00793">
    <property type="entry name" value="PROAMNOPTASE"/>
</dbReference>
<keyword evidence="5" id="KW-1185">Reference proteome</keyword>
<dbReference type="InterPro" id="IPR050228">
    <property type="entry name" value="Carboxylesterase_BioH"/>
</dbReference>
<gene>
    <name evidence="4" type="ORF">OE88DRAFT_1641394</name>
</gene>
<comment type="similarity">
    <text evidence="1">Belongs to the peptidase S33 family.</text>
</comment>
<dbReference type="STRING" id="5364.A0A5C3NDQ7"/>
<evidence type="ECO:0000256" key="1">
    <source>
        <dbReference type="ARBA" id="ARBA00010088"/>
    </source>
</evidence>
<dbReference type="SUPFAM" id="SSF53474">
    <property type="entry name" value="alpha/beta-Hydrolases"/>
    <property type="match status" value="1"/>
</dbReference>
<dbReference type="Proteomes" id="UP000305948">
    <property type="component" value="Unassembled WGS sequence"/>
</dbReference>
<keyword evidence="2" id="KW-0378">Hydrolase</keyword>
<dbReference type="AlphaFoldDB" id="A0A5C3NDQ7"/>
<dbReference type="InterPro" id="IPR000073">
    <property type="entry name" value="AB_hydrolase_1"/>
</dbReference>
<dbReference type="Pfam" id="PF00561">
    <property type="entry name" value="Abhydrolase_1"/>
    <property type="match status" value="1"/>
</dbReference>
<protein>
    <submittedName>
        <fullName evidence="4">Proline iminopeptidase</fullName>
    </submittedName>
</protein>
<sequence length="318" mass="36306">MPFKFRSDTKLATFLASLPCFRRTKAISDPVREGFISFPYMGERYQTYYKCFGEPKGSARPPLVVLHGGPGLVHNYLIPLADLTDIADIPVILYDQVGNGRSTHLRDKPTSFWTIELFIEELLNLLRYFGIESSFNLLGHSWGGALASEFEIRRQPAGLRHLILTNSLASSTSWSRANAELLRFFPETVREGMNSGMTDPSGFYAALSAFHEVHGCRQRPLPQEYIYTLDQVFREGGDPTVAAAPILKDWSIVDKLDRVRVPTLVINGRYDISQDFVVSPFFQRIKSVKWITFELSSHSPFWEEKEKYMQTVDMFLRS</sequence>
<reference evidence="4 5" key="1">
    <citation type="journal article" date="2019" name="Nat. Ecol. Evol.">
        <title>Megaphylogeny resolves global patterns of mushroom evolution.</title>
        <authorList>
            <person name="Varga T."/>
            <person name="Krizsan K."/>
            <person name="Foldi C."/>
            <person name="Dima B."/>
            <person name="Sanchez-Garcia M."/>
            <person name="Sanchez-Ramirez S."/>
            <person name="Szollosi G.J."/>
            <person name="Szarkandi J.G."/>
            <person name="Papp V."/>
            <person name="Albert L."/>
            <person name="Andreopoulos W."/>
            <person name="Angelini C."/>
            <person name="Antonin V."/>
            <person name="Barry K.W."/>
            <person name="Bougher N.L."/>
            <person name="Buchanan P."/>
            <person name="Buyck B."/>
            <person name="Bense V."/>
            <person name="Catcheside P."/>
            <person name="Chovatia M."/>
            <person name="Cooper J."/>
            <person name="Damon W."/>
            <person name="Desjardin D."/>
            <person name="Finy P."/>
            <person name="Geml J."/>
            <person name="Haridas S."/>
            <person name="Hughes K."/>
            <person name="Justo A."/>
            <person name="Karasinski D."/>
            <person name="Kautmanova I."/>
            <person name="Kiss B."/>
            <person name="Kocsube S."/>
            <person name="Kotiranta H."/>
            <person name="LaButti K.M."/>
            <person name="Lechner B.E."/>
            <person name="Liimatainen K."/>
            <person name="Lipzen A."/>
            <person name="Lukacs Z."/>
            <person name="Mihaltcheva S."/>
            <person name="Morgado L.N."/>
            <person name="Niskanen T."/>
            <person name="Noordeloos M.E."/>
            <person name="Ohm R.A."/>
            <person name="Ortiz-Santana B."/>
            <person name="Ovrebo C."/>
            <person name="Racz N."/>
            <person name="Riley R."/>
            <person name="Savchenko A."/>
            <person name="Shiryaev A."/>
            <person name="Soop K."/>
            <person name="Spirin V."/>
            <person name="Szebenyi C."/>
            <person name="Tomsovsky M."/>
            <person name="Tulloss R.E."/>
            <person name="Uehling J."/>
            <person name="Grigoriev I.V."/>
            <person name="Vagvolgyi C."/>
            <person name="Papp T."/>
            <person name="Martin F.M."/>
            <person name="Miettinen O."/>
            <person name="Hibbett D.S."/>
            <person name="Nagy L.G."/>
        </authorList>
    </citation>
    <scope>NUCLEOTIDE SEQUENCE [LARGE SCALE GENOMIC DNA]</scope>
    <source>
        <strain evidence="4 5">OMC1185</strain>
    </source>
</reference>
<evidence type="ECO:0000256" key="2">
    <source>
        <dbReference type="ARBA" id="ARBA00022801"/>
    </source>
</evidence>
<dbReference type="InterPro" id="IPR002410">
    <property type="entry name" value="Peptidase_S33"/>
</dbReference>
<evidence type="ECO:0000313" key="5">
    <source>
        <dbReference type="Proteomes" id="UP000305948"/>
    </source>
</evidence>
<dbReference type="OrthoDB" id="190201at2759"/>
<dbReference type="PANTHER" id="PTHR43194:SF2">
    <property type="entry name" value="PEROXISOMAL MEMBRANE PROTEIN LPX1"/>
    <property type="match status" value="1"/>
</dbReference>
<dbReference type="GO" id="GO:0008233">
    <property type="term" value="F:peptidase activity"/>
    <property type="evidence" value="ECO:0007669"/>
    <property type="project" value="InterPro"/>
</dbReference>
<dbReference type="Gene3D" id="3.40.50.1820">
    <property type="entry name" value="alpha/beta hydrolase"/>
    <property type="match status" value="1"/>
</dbReference>
<dbReference type="PANTHER" id="PTHR43194">
    <property type="entry name" value="HYDROLASE ALPHA/BETA FOLD FAMILY"/>
    <property type="match status" value="1"/>
</dbReference>
<evidence type="ECO:0000313" key="4">
    <source>
        <dbReference type="EMBL" id="TFK55503.1"/>
    </source>
</evidence>
<dbReference type="PIRSF" id="PIRSF005539">
    <property type="entry name" value="Pept_S33_TRI_F1"/>
    <property type="match status" value="1"/>
</dbReference>
<dbReference type="GO" id="GO:0006508">
    <property type="term" value="P:proteolysis"/>
    <property type="evidence" value="ECO:0007669"/>
    <property type="project" value="InterPro"/>
</dbReference>
<name>A0A5C3NDQ7_9AGAM</name>
<dbReference type="EMBL" id="ML213504">
    <property type="protein sequence ID" value="TFK55503.1"/>
    <property type="molecule type" value="Genomic_DNA"/>
</dbReference>
<feature type="domain" description="AB hydrolase-1" evidence="3">
    <location>
        <begin position="61"/>
        <end position="304"/>
    </location>
</feature>
<organism evidence="4 5">
    <name type="scientific">Heliocybe sulcata</name>
    <dbReference type="NCBI Taxonomy" id="5364"/>
    <lineage>
        <taxon>Eukaryota</taxon>
        <taxon>Fungi</taxon>
        <taxon>Dikarya</taxon>
        <taxon>Basidiomycota</taxon>
        <taxon>Agaricomycotina</taxon>
        <taxon>Agaricomycetes</taxon>
        <taxon>Gloeophyllales</taxon>
        <taxon>Gloeophyllaceae</taxon>
        <taxon>Heliocybe</taxon>
    </lineage>
</organism>
<proteinExistence type="inferred from homology"/>